<evidence type="ECO:0000313" key="5">
    <source>
        <dbReference type="Proteomes" id="UP000001548"/>
    </source>
</evidence>
<dbReference type="STRING" id="184922.A8B7R6"/>
<dbReference type="InterPro" id="IPR011992">
    <property type="entry name" value="EF-hand-dom_pair"/>
</dbReference>
<feature type="region of interest" description="Disordered" evidence="3">
    <location>
        <begin position="98"/>
        <end position="190"/>
    </location>
</feature>
<dbReference type="Pfam" id="PF17958">
    <property type="entry name" value="EF-hand_13"/>
    <property type="match status" value="1"/>
</dbReference>
<dbReference type="PROSITE" id="PS00018">
    <property type="entry name" value="EF_HAND_1"/>
    <property type="match status" value="2"/>
</dbReference>
<evidence type="ECO:0000313" key="4">
    <source>
        <dbReference type="EMBL" id="KAE8305405.1"/>
    </source>
</evidence>
<dbReference type="Proteomes" id="UP000001548">
    <property type="component" value="Unassembled WGS sequence"/>
</dbReference>
<dbReference type="GO" id="GO:0000159">
    <property type="term" value="C:protein phosphatase type 2A complex"/>
    <property type="evidence" value="ECO:0000318"/>
    <property type="project" value="GO_Central"/>
</dbReference>
<dbReference type="GO" id="GO:0019888">
    <property type="term" value="F:protein phosphatase regulator activity"/>
    <property type="evidence" value="ECO:0000318"/>
    <property type="project" value="GO_Central"/>
</dbReference>
<dbReference type="Gene3D" id="1.10.238.10">
    <property type="entry name" value="EF-hand"/>
    <property type="match status" value="1"/>
</dbReference>
<evidence type="ECO:0000256" key="1">
    <source>
        <dbReference type="ARBA" id="ARBA00022723"/>
    </source>
</evidence>
<evidence type="ECO:0000256" key="3">
    <source>
        <dbReference type="SAM" id="MobiDB-lite"/>
    </source>
</evidence>
<feature type="compositionally biased region" description="Polar residues" evidence="3">
    <location>
        <begin position="151"/>
        <end position="179"/>
    </location>
</feature>
<dbReference type="InterPro" id="IPR018247">
    <property type="entry name" value="EF_Hand_1_Ca_BS"/>
</dbReference>
<dbReference type="Gene3D" id="1.10.238.220">
    <property type="match status" value="1"/>
</dbReference>
<dbReference type="InterPro" id="IPR002048">
    <property type="entry name" value="EF_hand_dom"/>
</dbReference>
<name>A8B7R6_GIAIC</name>
<dbReference type="GO" id="GO:0005509">
    <property type="term" value="F:calcium ion binding"/>
    <property type="evidence" value="ECO:0007669"/>
    <property type="project" value="InterPro"/>
</dbReference>
<organism evidence="4 5">
    <name type="scientific">Giardia intestinalis (strain ATCC 50803 / WB clone C6)</name>
    <name type="common">Giardia lamblia</name>
    <dbReference type="NCBI Taxonomy" id="184922"/>
    <lineage>
        <taxon>Eukaryota</taxon>
        <taxon>Metamonada</taxon>
        <taxon>Diplomonadida</taxon>
        <taxon>Hexamitidae</taxon>
        <taxon>Giardiinae</taxon>
        <taxon>Giardia</taxon>
    </lineage>
</organism>
<dbReference type="HOGENOM" id="CLU_365413_0_0_1"/>
<dbReference type="SUPFAM" id="SSF47473">
    <property type="entry name" value="EF-hand"/>
    <property type="match status" value="2"/>
</dbReference>
<dbReference type="InterPro" id="IPR041534">
    <property type="entry name" value="EF-hand_13"/>
</dbReference>
<dbReference type="AlphaFoldDB" id="A8B7R6"/>
<gene>
    <name evidence="4" type="ORF">GL50803_0017538</name>
</gene>
<dbReference type="VEuPathDB" id="GiardiaDB:GL50803_17538"/>
<dbReference type="OMA" id="CINEMYS"/>
<accession>A8B7R6</accession>
<dbReference type="PANTHER" id="PTHR14095:SF0">
    <property type="entry name" value="MIP22305P"/>
    <property type="match status" value="1"/>
</dbReference>
<protein>
    <submittedName>
        <fullName evidence="4">Phosphoprotein phosphatase 2A regulatory subunit</fullName>
    </submittedName>
</protein>
<proteinExistence type="predicted"/>
<dbReference type="RefSeq" id="XP_001708866.1">
    <property type="nucleotide sequence ID" value="XM_001708814.1"/>
</dbReference>
<reference evidence="4 5" key="1">
    <citation type="journal article" date="2007" name="Science">
        <title>Genomic minimalism in the early diverging intestinal parasite Giardia lamblia.</title>
        <authorList>
            <person name="Morrison H.G."/>
            <person name="McArthur A.G."/>
            <person name="Gillin F.D."/>
            <person name="Aley S.B."/>
            <person name="Adam R.D."/>
            <person name="Olsen G.J."/>
            <person name="Best A.A."/>
            <person name="Cande W.Z."/>
            <person name="Chen F."/>
            <person name="Cipriano M.J."/>
            <person name="Davids B.J."/>
            <person name="Dawson S.C."/>
            <person name="Elmendorf H.G."/>
            <person name="Hehl A.B."/>
            <person name="Holder M.E."/>
            <person name="Huse S.M."/>
            <person name="Kim U.U."/>
            <person name="Lasek-Nesselquist E."/>
            <person name="Manning G."/>
            <person name="Nigam A."/>
            <person name="Nixon J.E."/>
            <person name="Palm D."/>
            <person name="Passamaneck N.E."/>
            <person name="Prabhu A."/>
            <person name="Reich C.I."/>
            <person name="Reiner D.S."/>
            <person name="Samuelson J."/>
            <person name="Svard S.G."/>
            <person name="Sogin M.L."/>
        </authorList>
    </citation>
    <scope>NUCLEOTIDE SEQUENCE [LARGE SCALE GENOMIC DNA]</scope>
    <source>
        <strain evidence="4 5">WB C6</strain>
    </source>
</reference>
<evidence type="ECO:0000256" key="2">
    <source>
        <dbReference type="ARBA" id="ARBA00022837"/>
    </source>
</evidence>
<dbReference type="KEGG" id="gla:GL50803_0017538"/>
<dbReference type="PANTHER" id="PTHR14095">
    <property type="entry name" value="PHOSPHATASE 2A REGULATORY SUBUNIT-RELATED"/>
    <property type="match status" value="1"/>
</dbReference>
<dbReference type="GeneID" id="5701783"/>
<dbReference type="FunFam" id="1.10.238.220:FF:000003">
    <property type="entry name" value="Phosphoprotein phosphatase 2A regulatory subunit"/>
    <property type="match status" value="1"/>
</dbReference>
<keyword evidence="2" id="KW-0106">Calcium</keyword>
<comment type="caution">
    <text evidence="4">The sequence shown here is derived from an EMBL/GenBank/DDBJ whole genome shotgun (WGS) entry which is preliminary data.</text>
</comment>
<sequence length="764" mass="85564">MPPKRMTLSIDTHSTEVASQADQDLVVGLLGADVSQYAQELILSRFSTQMTNYTNMFFSSATFSADISNPETLVIEDTSSIPPPSPSQRNSATVLSFSLSDSASSGPSSMTMMSPRARKAGGQHFPEVQVPLTPSLRATPKSFDGARLDGTPSSPHTGSLANSGTASSDPRQGKATSMQGVADDADSPERRALIDRIKKNSRKSECDVHEQQVLESIISLYPNGINLHTTGRYPNVAAGMELAHKFNRAQPEASDEVRIISDVLFESVLGIPGFLVWSAVPIMISHYSNINKDPHTDGAAPTADNNYLYKKSAIPVPQQMSREMIEYGPCINEMYSPETGTLDKYTIKPDTLRTWFATEMAGKQTHERLFNILRLPNRNYITLEDLERVAWILLRLHPGLSFLAETPQFQVKYAETVAARILFELDSAGRGVLFPHDLCKLHIGNLGTTTVRSGYGVLLEALWLSQFEADINRIQRFFSYEHFYVIYCKFWELDENHDQKISLEEFCKYGGNVINKRAAQRAFNLLIDRRRSCRRFLTASAILDDKITMNIPQSAIIEQEEKKSKKGLGKGKKGGAPATSENFLTYYDFVCFILAEENRDLDSSLNFWFEVCDLDADGIISFNDFDYFYRDQLEAVELAGTDAPDSKDIFCQLVDQIKSTSTAIYLVDADHDLEDVGYVDGKSYENKSPSNGVTLQELRRCKVRGNIFDAMINFRKLTAFEARDPYLISWNTAALEKTPWDRFCKIQYDIFVNSSGSYEFTGDS</sequence>
<dbReference type="PROSITE" id="PS50222">
    <property type="entry name" value="EF_HAND_2"/>
    <property type="match status" value="1"/>
</dbReference>
<keyword evidence="1" id="KW-0479">Metal-binding</keyword>
<feature type="compositionally biased region" description="Low complexity" evidence="3">
    <location>
        <begin position="98"/>
        <end position="114"/>
    </location>
</feature>
<keyword evidence="5" id="KW-1185">Reference proteome</keyword>
<dbReference type="EMBL" id="AACB03000001">
    <property type="protein sequence ID" value="KAE8305405.1"/>
    <property type="molecule type" value="Genomic_DNA"/>
</dbReference>